<dbReference type="FunFam" id="3.40.640.10:FF:000053">
    <property type="entry name" value="Aminotransferase, class I"/>
    <property type="match status" value="1"/>
</dbReference>
<dbReference type="Pfam" id="PF00155">
    <property type="entry name" value="Aminotran_1_2"/>
    <property type="match status" value="1"/>
</dbReference>
<dbReference type="InterPro" id="IPR050859">
    <property type="entry name" value="Class-I_PLP-dep_aminotransf"/>
</dbReference>
<comment type="cofactor">
    <cofactor evidence="1">
        <name>pyridoxal 5'-phosphate</name>
        <dbReference type="ChEBI" id="CHEBI:597326"/>
    </cofactor>
</comment>
<name>A0A1U7M5T6_TISCR</name>
<organism evidence="8 9">
    <name type="scientific">Tissierella creatinophila DSM 6911</name>
    <dbReference type="NCBI Taxonomy" id="1123403"/>
    <lineage>
        <taxon>Bacteria</taxon>
        <taxon>Bacillati</taxon>
        <taxon>Bacillota</taxon>
        <taxon>Tissierellia</taxon>
        <taxon>Tissierellales</taxon>
        <taxon>Tissierellaceae</taxon>
        <taxon>Tissierella</taxon>
    </lineage>
</organism>
<dbReference type="InterPro" id="IPR004839">
    <property type="entry name" value="Aminotransferase_I/II_large"/>
</dbReference>
<dbReference type="GO" id="GO:0030170">
    <property type="term" value="F:pyridoxal phosphate binding"/>
    <property type="evidence" value="ECO:0007669"/>
    <property type="project" value="InterPro"/>
</dbReference>
<dbReference type="Proteomes" id="UP000186112">
    <property type="component" value="Unassembled WGS sequence"/>
</dbReference>
<evidence type="ECO:0000256" key="6">
    <source>
        <dbReference type="ARBA" id="ARBA00022898"/>
    </source>
</evidence>
<dbReference type="AlphaFoldDB" id="A0A1U7M5T6"/>
<protein>
    <submittedName>
        <fullName evidence="8">2-aminoadipate transaminase</fullName>
        <ecNumber evidence="8">2.6.1.39</ecNumber>
    </submittedName>
</protein>
<evidence type="ECO:0000313" key="9">
    <source>
        <dbReference type="Proteomes" id="UP000186112"/>
    </source>
</evidence>
<keyword evidence="6" id="KW-0663">Pyridoxal phosphate</keyword>
<evidence type="ECO:0000256" key="5">
    <source>
        <dbReference type="ARBA" id="ARBA00022679"/>
    </source>
</evidence>
<comment type="similarity">
    <text evidence="2">Belongs to the class-I pyridoxal-phosphate-dependent aminotransferase family.</text>
</comment>
<keyword evidence="4 8" id="KW-0032">Aminotransferase</keyword>
<feature type="domain" description="Aminotransferase class I/classII large" evidence="7">
    <location>
        <begin position="43"/>
        <end position="385"/>
    </location>
</feature>
<evidence type="ECO:0000256" key="4">
    <source>
        <dbReference type="ARBA" id="ARBA00022576"/>
    </source>
</evidence>
<evidence type="ECO:0000256" key="1">
    <source>
        <dbReference type="ARBA" id="ARBA00001933"/>
    </source>
</evidence>
<dbReference type="GO" id="GO:0047536">
    <property type="term" value="F:2-aminoadipate transaminase activity"/>
    <property type="evidence" value="ECO:0007669"/>
    <property type="project" value="UniProtKB-EC"/>
</dbReference>
<dbReference type="InterPro" id="IPR015424">
    <property type="entry name" value="PyrdxlP-dep_Trfase"/>
</dbReference>
<keyword evidence="5 8" id="KW-0808">Transferase</keyword>
<evidence type="ECO:0000259" key="7">
    <source>
        <dbReference type="Pfam" id="PF00155"/>
    </source>
</evidence>
<dbReference type="EMBL" id="LTDM01000022">
    <property type="protein sequence ID" value="OLS02651.1"/>
    <property type="molecule type" value="Genomic_DNA"/>
</dbReference>
<dbReference type="EC" id="2.6.1.39" evidence="8"/>
<dbReference type="Gene3D" id="3.40.640.10">
    <property type="entry name" value="Type I PLP-dependent aspartate aminotransferase-like (Major domain)"/>
    <property type="match status" value="1"/>
</dbReference>
<dbReference type="SUPFAM" id="SSF53383">
    <property type="entry name" value="PLP-dependent transferases"/>
    <property type="match status" value="1"/>
</dbReference>
<comment type="caution">
    <text evidence="8">The sequence shown here is derived from an EMBL/GenBank/DDBJ whole genome shotgun (WGS) entry which is preliminary data.</text>
</comment>
<evidence type="ECO:0000256" key="3">
    <source>
        <dbReference type="ARBA" id="ARBA00011738"/>
    </source>
</evidence>
<dbReference type="RefSeq" id="WP_075726586.1">
    <property type="nucleotide sequence ID" value="NZ_LTDM01000022.1"/>
</dbReference>
<dbReference type="CDD" id="cd00609">
    <property type="entry name" value="AAT_like"/>
    <property type="match status" value="1"/>
</dbReference>
<sequence>MTLKYADRMSRMKASDIRELLKLTQDPTIISFAGGLPAEELFPVEELMEISQKVLEDLGGKALQYSTTEGHIPLRKAIAKRMKKLGIDMTEENILITNGSQQGLEFSGKLFINEGDVVLCERPTYLGAIDAFKAYGPEFIEIQTDDNGMIMEDLERVLKETKKVKFIYLVPDFQNPSGRTWNRERRKRLVELANQYDVAIIEDNPYGELRFEGELLPAVAHYDTTGNVVFLGTLSKIFCPGLRIGWIAAKKEVIEKYVLIKQSSDLQTNTLSQMQASMFLEEYDIEAHIEKIKNLYRTRRDLMMKTMKEEFPEGVSWTYPEGGLFIWVVLPEHMNGRELAIKALEQNVAYVPGGAFFANGGQENTFRLNFSSMDEARIVEGIKRLGKVLREEI</sequence>
<evidence type="ECO:0000256" key="2">
    <source>
        <dbReference type="ARBA" id="ARBA00007441"/>
    </source>
</evidence>
<dbReference type="InterPro" id="IPR015421">
    <property type="entry name" value="PyrdxlP-dep_Trfase_major"/>
</dbReference>
<dbReference type="InterPro" id="IPR015422">
    <property type="entry name" value="PyrdxlP-dep_Trfase_small"/>
</dbReference>
<proteinExistence type="inferred from homology"/>
<comment type="subunit">
    <text evidence="3">Homodimer.</text>
</comment>
<accession>A0A1U7M5T6</accession>
<keyword evidence="9" id="KW-1185">Reference proteome</keyword>
<gene>
    <name evidence="8" type="primary">lysN</name>
    <name evidence="8" type="ORF">TICRE_14520</name>
</gene>
<dbReference type="PANTHER" id="PTHR42790">
    <property type="entry name" value="AMINOTRANSFERASE"/>
    <property type="match status" value="1"/>
</dbReference>
<dbReference type="OrthoDB" id="9808770at2"/>
<dbReference type="PANTHER" id="PTHR42790:SF19">
    <property type="entry name" value="KYNURENINE_ALPHA-AMINOADIPATE AMINOTRANSFERASE, MITOCHONDRIAL"/>
    <property type="match status" value="1"/>
</dbReference>
<reference evidence="8 9" key="1">
    <citation type="submission" date="2016-02" db="EMBL/GenBank/DDBJ databases">
        <title>Genome sequence of Tissierella creatinophila DSM 6911.</title>
        <authorList>
            <person name="Poehlein A."/>
            <person name="Daniel R."/>
        </authorList>
    </citation>
    <scope>NUCLEOTIDE SEQUENCE [LARGE SCALE GENOMIC DNA]</scope>
    <source>
        <strain evidence="8 9">DSM 6911</strain>
    </source>
</reference>
<dbReference type="GO" id="GO:1901605">
    <property type="term" value="P:alpha-amino acid metabolic process"/>
    <property type="evidence" value="ECO:0007669"/>
    <property type="project" value="TreeGrafter"/>
</dbReference>
<evidence type="ECO:0000313" key="8">
    <source>
        <dbReference type="EMBL" id="OLS02651.1"/>
    </source>
</evidence>
<dbReference type="Gene3D" id="3.90.1150.10">
    <property type="entry name" value="Aspartate Aminotransferase, domain 1"/>
    <property type="match status" value="1"/>
</dbReference>